<dbReference type="Pfam" id="PF04184">
    <property type="entry name" value="ST7"/>
    <property type="match status" value="1"/>
</dbReference>
<evidence type="ECO:0000256" key="1">
    <source>
        <dbReference type="ARBA" id="ARBA00004141"/>
    </source>
</evidence>
<dbReference type="RefSeq" id="WP_084665781.1">
    <property type="nucleotide sequence ID" value="NZ_LT838272.1"/>
</dbReference>
<dbReference type="Gene3D" id="1.25.40.10">
    <property type="entry name" value="Tetratricopeptide repeat domain"/>
    <property type="match status" value="1"/>
</dbReference>
<dbReference type="PANTHER" id="PTHR12745:SF6">
    <property type="entry name" value="PROTEIN ST7 HOMOLOG"/>
    <property type="match status" value="1"/>
</dbReference>
<evidence type="ECO:0000256" key="5">
    <source>
        <dbReference type="PROSITE-ProRule" id="PRU00339"/>
    </source>
</evidence>
<feature type="repeat" description="TPR" evidence="5">
    <location>
        <begin position="160"/>
        <end position="193"/>
    </location>
</feature>
<dbReference type="EMBL" id="LT838272">
    <property type="protein sequence ID" value="SMB98243.1"/>
    <property type="molecule type" value="Genomic_DNA"/>
</dbReference>
<dbReference type="STRING" id="698762.SAMN00808754_2222"/>
<protein>
    <submittedName>
        <fullName evidence="6">ST7 protein</fullName>
    </submittedName>
</protein>
<proteinExistence type="predicted"/>
<dbReference type="Proteomes" id="UP000192569">
    <property type="component" value="Chromosome I"/>
</dbReference>
<evidence type="ECO:0000313" key="7">
    <source>
        <dbReference type="Proteomes" id="UP000192569"/>
    </source>
</evidence>
<dbReference type="OrthoDB" id="6399948at2"/>
<evidence type="ECO:0000256" key="2">
    <source>
        <dbReference type="ARBA" id="ARBA00022692"/>
    </source>
</evidence>
<keyword evidence="7" id="KW-1185">Reference proteome</keyword>
<evidence type="ECO:0000256" key="4">
    <source>
        <dbReference type="ARBA" id="ARBA00023136"/>
    </source>
</evidence>
<dbReference type="GO" id="GO:0016020">
    <property type="term" value="C:membrane"/>
    <property type="evidence" value="ECO:0007669"/>
    <property type="project" value="UniProtKB-SubCell"/>
</dbReference>
<reference evidence="6 7" key="1">
    <citation type="submission" date="2017-04" db="EMBL/GenBank/DDBJ databases">
        <authorList>
            <person name="Afonso C.L."/>
            <person name="Miller P.J."/>
            <person name="Scott M.A."/>
            <person name="Spackman E."/>
            <person name="Goraichik I."/>
            <person name="Dimitrov K.M."/>
            <person name="Suarez D.L."/>
            <person name="Swayne D.E."/>
        </authorList>
    </citation>
    <scope>NUCLEOTIDE SEQUENCE [LARGE SCALE GENOMIC DNA]</scope>
    <source>
        <strain evidence="6 7">ToBE</strain>
    </source>
</reference>
<keyword evidence="3" id="KW-1133">Transmembrane helix</keyword>
<comment type="subcellular location">
    <subcellularLocation>
        <location evidence="1">Membrane</location>
        <topology evidence="1">Multi-pass membrane protein</topology>
    </subcellularLocation>
</comment>
<organism evidence="6 7">
    <name type="scientific">Thermanaeromonas toyohensis ToBE</name>
    <dbReference type="NCBI Taxonomy" id="698762"/>
    <lineage>
        <taxon>Bacteria</taxon>
        <taxon>Bacillati</taxon>
        <taxon>Bacillota</taxon>
        <taxon>Clostridia</taxon>
        <taxon>Neomoorellales</taxon>
        <taxon>Neomoorellaceae</taxon>
        <taxon>Thermanaeromonas</taxon>
    </lineage>
</organism>
<keyword evidence="5" id="KW-0802">TPR repeat</keyword>
<keyword evidence="2" id="KW-0812">Transmembrane</keyword>
<name>A0A1W1VYB7_9FIRM</name>
<dbReference type="InterPro" id="IPR011990">
    <property type="entry name" value="TPR-like_helical_dom_sf"/>
</dbReference>
<evidence type="ECO:0000256" key="3">
    <source>
        <dbReference type="ARBA" id="ARBA00022989"/>
    </source>
</evidence>
<keyword evidence="4" id="KW-0472">Membrane</keyword>
<dbReference type="PROSITE" id="PS50005">
    <property type="entry name" value="TPR"/>
    <property type="match status" value="1"/>
</dbReference>
<dbReference type="SUPFAM" id="SSF48452">
    <property type="entry name" value="TPR-like"/>
    <property type="match status" value="1"/>
</dbReference>
<gene>
    <name evidence="6" type="ORF">SAMN00808754_2222</name>
</gene>
<sequence>MKRKDKDKERLPIIQFMSAGSSGKRLTEKVMAEVGRVLEGREFSSVEEMNKFLEQVMTPEGKIPLSRERTPEEKAQDLIYDAWEMEDKKSRIRLAEQALELWPDCADAYVILAEDKAKSLEEAKEFYERGVRAGERSLGPETFEKQAGHFWGIIKTRPYMRARAGLARCLWKLGQRSEAIDHLQDMLRLNPGDNQGLRYELINWLLYEGRDKEARALLNSYKGDPTAFWLYSEALWLFRHEGPSNRANRALKEAMEENDFVPSYLLGKKKLPRHLPEAYVLGEESEAIVYADLALEVWRHTPGAREWLATSFFWFNLFPRLPLKNAGLK</sequence>
<accession>A0A1W1VYB7</accession>
<evidence type="ECO:0000313" key="6">
    <source>
        <dbReference type="EMBL" id="SMB98243.1"/>
    </source>
</evidence>
<dbReference type="AlphaFoldDB" id="A0A1W1VYB7"/>
<dbReference type="PANTHER" id="PTHR12745">
    <property type="entry name" value="SUPPRESSION OF TUMORIGENICITY 7"/>
    <property type="match status" value="1"/>
</dbReference>
<dbReference type="InterPro" id="IPR019734">
    <property type="entry name" value="TPR_rpt"/>
</dbReference>
<dbReference type="InterPro" id="IPR007311">
    <property type="entry name" value="ST7"/>
</dbReference>